<sequence>MTSLMVLIAILSFAIIGLTYSMIAVFTLVVIFAIYYSFFKRIKRLRAFSRIFKKLKKGETQLLSSHEKEKMTGKNSAFDMEATPLSFRESLILSRKDYKRLFIFSLTLFVIIFVPFLLSSSVVGKDILNGIQNGMSGMEWMQQLVETIPVWFFVWAVTGLVVVFILLCIAFSLPVILILYAILNQRVKKMMKRLEKFTVAETKPINL</sequence>
<evidence type="ECO:0000313" key="3">
    <source>
        <dbReference type="Proteomes" id="UP001056980"/>
    </source>
</evidence>
<accession>A0A9Q8YX30</accession>
<dbReference type="Proteomes" id="UP001056980">
    <property type="component" value="Chromosome"/>
</dbReference>
<proteinExistence type="predicted"/>
<gene>
    <name evidence="2" type="ORF">LAJ60_05170</name>
</gene>
<feature type="transmembrane region" description="Helical" evidence="1">
    <location>
        <begin position="101"/>
        <end position="118"/>
    </location>
</feature>
<keyword evidence="1" id="KW-0812">Transmembrane</keyword>
<organism evidence="2 3">
    <name type="scientific">Bartonella taylorii</name>
    <dbReference type="NCBI Taxonomy" id="33046"/>
    <lineage>
        <taxon>Bacteria</taxon>
        <taxon>Pseudomonadati</taxon>
        <taxon>Pseudomonadota</taxon>
        <taxon>Alphaproteobacteria</taxon>
        <taxon>Hyphomicrobiales</taxon>
        <taxon>Bartonellaceae</taxon>
        <taxon>Bartonella</taxon>
    </lineage>
</organism>
<dbReference type="EMBL" id="CP083444">
    <property type="protein sequence ID" value="USP02272.1"/>
    <property type="molecule type" value="Genomic_DNA"/>
</dbReference>
<protein>
    <submittedName>
        <fullName evidence="2">Uncharacterized protein</fullName>
    </submittedName>
</protein>
<dbReference type="KEGG" id="btay:LAJ60_05170"/>
<dbReference type="AlphaFoldDB" id="A0A9Q8YX30"/>
<dbReference type="RefSeq" id="WP_078692012.1">
    <property type="nucleotide sequence ID" value="NZ_CADDYE010000010.1"/>
</dbReference>
<keyword evidence="1" id="KW-1133">Transmembrane helix</keyword>
<keyword evidence="1" id="KW-0472">Membrane</keyword>
<evidence type="ECO:0000313" key="2">
    <source>
        <dbReference type="EMBL" id="USP02272.1"/>
    </source>
</evidence>
<evidence type="ECO:0000256" key="1">
    <source>
        <dbReference type="SAM" id="Phobius"/>
    </source>
</evidence>
<feature type="transmembrane region" description="Helical" evidence="1">
    <location>
        <begin position="150"/>
        <end position="183"/>
    </location>
</feature>
<reference evidence="2" key="1">
    <citation type="journal article" date="2022" name="Proc. Natl. Acad. Sci. U.S.A.">
        <title>Identification of the Bartonella autotransporter CFA as a protective antigen and hypervariable target of neutralizing antibodies in mice.</title>
        <authorList>
            <person name="Siewert L.K."/>
            <person name="Korotaev A."/>
            <person name="Sedzicki J."/>
            <person name="Fromm K."/>
            <person name="Pinschewer D.D."/>
            <person name="Dehio C."/>
        </authorList>
    </citation>
    <scope>NUCLEOTIDE SEQUENCE</scope>
    <source>
        <strain evidence="2">IBS296</strain>
    </source>
</reference>
<feature type="transmembrane region" description="Helical" evidence="1">
    <location>
        <begin position="6"/>
        <end position="36"/>
    </location>
</feature>
<name>A0A9Q8YX30_BARTA</name>